<evidence type="ECO:0000256" key="2">
    <source>
        <dbReference type="SAM" id="SignalP"/>
    </source>
</evidence>
<gene>
    <name evidence="3" type="ORF">Cgig2_008266</name>
</gene>
<dbReference type="AlphaFoldDB" id="A0A9Q1L0R3"/>
<evidence type="ECO:0000256" key="1">
    <source>
        <dbReference type="SAM" id="MobiDB-lite"/>
    </source>
</evidence>
<dbReference type="Proteomes" id="UP001153076">
    <property type="component" value="Unassembled WGS sequence"/>
</dbReference>
<feature type="region of interest" description="Disordered" evidence="1">
    <location>
        <begin position="162"/>
        <end position="195"/>
    </location>
</feature>
<evidence type="ECO:0000313" key="4">
    <source>
        <dbReference type="Proteomes" id="UP001153076"/>
    </source>
</evidence>
<keyword evidence="2" id="KW-0732">Signal</keyword>
<reference evidence="3" key="1">
    <citation type="submission" date="2022-04" db="EMBL/GenBank/DDBJ databases">
        <title>Carnegiea gigantea Genome sequencing and assembly v2.</title>
        <authorList>
            <person name="Copetti D."/>
            <person name="Sanderson M.J."/>
            <person name="Burquez A."/>
            <person name="Wojciechowski M.F."/>
        </authorList>
    </citation>
    <scope>NUCLEOTIDE SEQUENCE</scope>
    <source>
        <strain evidence="3">SGP5-SGP5p</strain>
        <tissue evidence="3">Aerial part</tissue>
    </source>
</reference>
<comment type="caution">
    <text evidence="3">The sequence shown here is derived from an EMBL/GenBank/DDBJ whole genome shotgun (WGS) entry which is preliminary data.</text>
</comment>
<feature type="chain" id="PRO_5040497639" evidence="2">
    <location>
        <begin position="20"/>
        <end position="195"/>
    </location>
</feature>
<protein>
    <submittedName>
        <fullName evidence="3">Uncharacterized protein</fullName>
    </submittedName>
</protein>
<dbReference type="EMBL" id="JAKOGI010000001">
    <property type="protein sequence ID" value="KAJ8453382.1"/>
    <property type="molecule type" value="Genomic_DNA"/>
</dbReference>
<feature type="compositionally biased region" description="Acidic residues" evidence="1">
    <location>
        <begin position="173"/>
        <end position="195"/>
    </location>
</feature>
<accession>A0A9Q1L0R3</accession>
<sequence>MRLLGSLALFCAWRSSVLLQVGGRRCCCRSEVAGAVAGVVGSVLWWASLCSVASRWPAGAVHGHGDIEKYVQKLSEARATQSAQTTFDGSTPSTPIDENKRQKIELDSQKKVLDDVQAKLILEQAKSKKQTKKVQKYAKATQDIQAQMFQWHSVMKNIIPNLPPPIPVIDSLSESEDDGEDDNDNDDGGGGGADE</sequence>
<keyword evidence="4" id="KW-1185">Reference proteome</keyword>
<proteinExistence type="predicted"/>
<organism evidence="3 4">
    <name type="scientific">Carnegiea gigantea</name>
    <dbReference type="NCBI Taxonomy" id="171969"/>
    <lineage>
        <taxon>Eukaryota</taxon>
        <taxon>Viridiplantae</taxon>
        <taxon>Streptophyta</taxon>
        <taxon>Embryophyta</taxon>
        <taxon>Tracheophyta</taxon>
        <taxon>Spermatophyta</taxon>
        <taxon>Magnoliopsida</taxon>
        <taxon>eudicotyledons</taxon>
        <taxon>Gunneridae</taxon>
        <taxon>Pentapetalae</taxon>
        <taxon>Caryophyllales</taxon>
        <taxon>Cactineae</taxon>
        <taxon>Cactaceae</taxon>
        <taxon>Cactoideae</taxon>
        <taxon>Echinocereeae</taxon>
        <taxon>Carnegiea</taxon>
    </lineage>
</organism>
<name>A0A9Q1L0R3_9CARY</name>
<evidence type="ECO:0000313" key="3">
    <source>
        <dbReference type="EMBL" id="KAJ8453382.1"/>
    </source>
</evidence>
<feature type="signal peptide" evidence="2">
    <location>
        <begin position="1"/>
        <end position="19"/>
    </location>
</feature>